<dbReference type="EMBL" id="QBKI01000006">
    <property type="protein sequence ID" value="PTX18362.1"/>
    <property type="molecule type" value="Genomic_DNA"/>
</dbReference>
<dbReference type="PROSITE" id="PS51257">
    <property type="entry name" value="PROKAR_LIPOPROTEIN"/>
    <property type="match status" value="1"/>
</dbReference>
<dbReference type="AlphaFoldDB" id="A0A2T5YGB6"/>
<gene>
    <name evidence="1" type="ORF">C8N40_106162</name>
</gene>
<protein>
    <submittedName>
        <fullName evidence="1">Uncharacterized protein</fullName>
    </submittedName>
</protein>
<name>A0A2T5YGB6_9BACT</name>
<reference evidence="1 2" key="1">
    <citation type="submission" date="2018-04" db="EMBL/GenBank/DDBJ databases">
        <title>Genomic Encyclopedia of Archaeal and Bacterial Type Strains, Phase II (KMG-II): from individual species to whole genera.</title>
        <authorList>
            <person name="Goeker M."/>
        </authorList>
    </citation>
    <scope>NUCLEOTIDE SEQUENCE [LARGE SCALE GENOMIC DNA]</scope>
    <source>
        <strain evidence="1 2">DSM 100162</strain>
    </source>
</reference>
<keyword evidence="2" id="KW-1185">Reference proteome</keyword>
<accession>A0A2T5YGB6</accession>
<organism evidence="1 2">
    <name type="scientific">Pontibacter mucosus</name>
    <dbReference type="NCBI Taxonomy" id="1649266"/>
    <lineage>
        <taxon>Bacteria</taxon>
        <taxon>Pseudomonadati</taxon>
        <taxon>Bacteroidota</taxon>
        <taxon>Cytophagia</taxon>
        <taxon>Cytophagales</taxon>
        <taxon>Hymenobacteraceae</taxon>
        <taxon>Pontibacter</taxon>
    </lineage>
</organism>
<dbReference type="Proteomes" id="UP000244225">
    <property type="component" value="Unassembled WGS sequence"/>
</dbReference>
<evidence type="ECO:0000313" key="2">
    <source>
        <dbReference type="Proteomes" id="UP000244225"/>
    </source>
</evidence>
<dbReference type="OrthoDB" id="1098499at2"/>
<dbReference type="RefSeq" id="WP_108212235.1">
    <property type="nucleotide sequence ID" value="NZ_QBKI01000006.1"/>
</dbReference>
<sequence>MKTLYKILPVFFFLFLISCSKEDHQVEPVKSLTSLNKSSNAIATYPLNWENIDLMPTPPGTPLILVPWASGASRQFTSEIANDYKSSDGWMLVYNTFNTQHTHDNLYFILYNKYRGLIRMYYYVPSSANYISSANIIQKLAIEGPYAQSSPMLNFSAQEFVDVNTNSRFASSIEQWQVARSTWYVLQHELAYDENMSTQSYSSFNFFWPIRSGQLTNISLNGTVTGSLTGTVSTPGIDFTLSPNFSIDKSRNKSTITVNGSSDADKLKPTFGSQIMDALKSAIISGVKSGGSGVVSNFISGIFKKNTTTTPEENVNLKIKADVSLTGQLTSDFLITSPAFSIPGYNQTFTTGFVPAYNKPLGVFYLSSRPLVRIKLDHLENPEGGRLLSDYKFQLDNSSYNIIYNPEVLNIASITNVNHEVLIDDHWSIDPIEHGLYESVDGSIYQRIQTFNGNFLKVGRITSFDQIDVGYGREVKVYVRVTFDVVPNDGSPTVRIIKTFVADTIEI</sequence>
<proteinExistence type="predicted"/>
<evidence type="ECO:0000313" key="1">
    <source>
        <dbReference type="EMBL" id="PTX18362.1"/>
    </source>
</evidence>
<comment type="caution">
    <text evidence="1">The sequence shown here is derived from an EMBL/GenBank/DDBJ whole genome shotgun (WGS) entry which is preliminary data.</text>
</comment>